<gene>
    <name evidence="1" type="ORF">QNI19_14935</name>
</gene>
<comment type="caution">
    <text evidence="1">The sequence shown here is derived from an EMBL/GenBank/DDBJ whole genome shotgun (WGS) entry which is preliminary data.</text>
</comment>
<name>A0ABT7CKH1_9BACT</name>
<dbReference type="RefSeq" id="WP_313997238.1">
    <property type="nucleotide sequence ID" value="NZ_JASJOT010000009.1"/>
</dbReference>
<dbReference type="Proteomes" id="UP001228581">
    <property type="component" value="Unassembled WGS sequence"/>
</dbReference>
<dbReference type="EMBL" id="JASJOT010000009">
    <property type="protein sequence ID" value="MDJ1494237.1"/>
    <property type="molecule type" value="Genomic_DNA"/>
</dbReference>
<evidence type="ECO:0000313" key="2">
    <source>
        <dbReference type="Proteomes" id="UP001228581"/>
    </source>
</evidence>
<reference evidence="1 2" key="1">
    <citation type="submission" date="2023-05" db="EMBL/GenBank/DDBJ databases">
        <authorList>
            <person name="Zhang X."/>
        </authorList>
    </citation>
    <scope>NUCLEOTIDE SEQUENCE [LARGE SCALE GENOMIC DNA]</scope>
    <source>
        <strain evidence="1 2">DM2B3-1</strain>
    </source>
</reference>
<organism evidence="1 2">
    <name type="scientific">Xanthocytophaga flava</name>
    <dbReference type="NCBI Taxonomy" id="3048013"/>
    <lineage>
        <taxon>Bacteria</taxon>
        <taxon>Pseudomonadati</taxon>
        <taxon>Bacteroidota</taxon>
        <taxon>Cytophagia</taxon>
        <taxon>Cytophagales</taxon>
        <taxon>Rhodocytophagaceae</taxon>
        <taxon>Xanthocytophaga</taxon>
    </lineage>
</organism>
<proteinExistence type="predicted"/>
<keyword evidence="2" id="KW-1185">Reference proteome</keyword>
<accession>A0ABT7CKH1</accession>
<evidence type="ECO:0000313" key="1">
    <source>
        <dbReference type="EMBL" id="MDJ1494237.1"/>
    </source>
</evidence>
<protein>
    <recommendedName>
        <fullName evidence="3">DUF695 domain-containing protein</fullName>
    </recommendedName>
</protein>
<sequence>MQIRYTAIEKFGPHNGENWINYVAWSKLCHLQEVISLDPMLCPSIVEADFEKDNEYLIWENFTSDQYSDLNYLKVKLKDTDNFLYHILAIVKEPEQDCERIALANAEFIGYDLVDTEGSASALTNCGGFEETFSPKDLNVYGLIPFYEKAYSIREALLKNNPDEHHADCYIWAIWRIK</sequence>
<evidence type="ECO:0008006" key="3">
    <source>
        <dbReference type="Google" id="ProtNLM"/>
    </source>
</evidence>